<dbReference type="GO" id="GO:0000719">
    <property type="term" value="P:photoreactive repair"/>
    <property type="evidence" value="ECO:0007669"/>
    <property type="project" value="UniProtKB-ARBA"/>
</dbReference>
<dbReference type="InterPro" id="IPR002081">
    <property type="entry name" value="Cryptochrome/DNA_photolyase_1"/>
</dbReference>
<dbReference type="PRINTS" id="PR00147">
    <property type="entry name" value="DNAPHOTLYASE"/>
</dbReference>
<evidence type="ECO:0000256" key="9">
    <source>
        <dbReference type="ARBA" id="ARBA00033999"/>
    </source>
</evidence>
<dbReference type="OrthoDB" id="9772484at2"/>
<dbReference type="GO" id="GO:0071949">
    <property type="term" value="F:FAD binding"/>
    <property type="evidence" value="ECO:0007669"/>
    <property type="project" value="TreeGrafter"/>
</dbReference>
<feature type="binding site" evidence="12">
    <location>
        <position position="239"/>
    </location>
    <ligand>
        <name>FAD</name>
        <dbReference type="ChEBI" id="CHEBI:57692"/>
    </ligand>
</feature>
<sequence>MIISAQRINLVWLRQDLRLADNPALYEACNNGAVIPVYILDDSNSGEWAMGGASRWWLHHSLSALSASLGDQLLVLKGDPLTLMPRLVKALQVDDVYWNRCYEPWRINRDSQLKKQLNDNGTVVYSSNGSLLWEPWRILKDDQTPYRVFTPFYRRGCLKAEPPAQPLPAPRRLKQSVVDATSISGGAWLKGRVGPSGIDALGLLPTIPWDKTMAATWQIGEKAAWQRLQQFLDTGLEGYKEGRNFPARAKVSRLSPYLHFGEVSPRQVWHEAQLAGATGGLENDLDNFLSEIGWREFSYSLLYHNPDLPRVAIQKRFNNFPWEQNADRLRAWQQGNTGMPLVDAGMRELWQTGYMHNRVRMVVGSYLVKNLLLHWHAGEDWFWDCLVDADLPNNSASWQWIAGCGADASPYFRVFNPVLQSRKFDQAGDYLRRYVPELASLPDKHIHAPFEAPADILRSAGVRLDENYPSPVVDLKASREAALAAFKSLS</sequence>
<dbReference type="Gene3D" id="3.40.50.620">
    <property type="entry name" value="HUPs"/>
    <property type="match status" value="1"/>
</dbReference>
<keyword evidence="7 14" id="KW-0157">Chromophore</keyword>
<feature type="site" description="Electron transfer via tryptophanyl radical" evidence="13">
    <location>
        <position position="375"/>
    </location>
</feature>
<comment type="caution">
    <text evidence="16">The sequence shown here is derived from an EMBL/GenBank/DDBJ whole genome shotgun (WGS) entry which is preliminary data.</text>
</comment>
<evidence type="ECO:0000256" key="11">
    <source>
        <dbReference type="ARBA" id="ARBA00083107"/>
    </source>
</evidence>
<organism evidence="16 17">
    <name type="scientific">Pseudohongiella acticola</name>
    <dbReference type="NCBI Taxonomy" id="1524254"/>
    <lineage>
        <taxon>Bacteria</taxon>
        <taxon>Pseudomonadati</taxon>
        <taxon>Pseudomonadota</taxon>
        <taxon>Gammaproteobacteria</taxon>
        <taxon>Pseudomonadales</taxon>
        <taxon>Pseudohongiellaceae</taxon>
        <taxon>Pseudohongiella</taxon>
    </lineage>
</organism>
<evidence type="ECO:0000256" key="7">
    <source>
        <dbReference type="ARBA" id="ARBA00022991"/>
    </source>
</evidence>
<evidence type="ECO:0000256" key="3">
    <source>
        <dbReference type="ARBA" id="ARBA00013149"/>
    </source>
</evidence>
<feature type="site" description="Electron transfer via tryptophanyl radical" evidence="13">
    <location>
        <position position="322"/>
    </location>
</feature>
<dbReference type="InterPro" id="IPR036134">
    <property type="entry name" value="Crypto/Photolyase_FAD-like_sf"/>
</dbReference>
<proteinExistence type="inferred from homology"/>
<keyword evidence="17" id="KW-1185">Reference proteome</keyword>
<dbReference type="InterPro" id="IPR036155">
    <property type="entry name" value="Crypto/Photolyase_N_sf"/>
</dbReference>
<feature type="binding site" evidence="12">
    <location>
        <position position="288"/>
    </location>
    <ligand>
        <name>FAD</name>
        <dbReference type="ChEBI" id="CHEBI:57692"/>
    </ligand>
</feature>
<keyword evidence="6 12" id="KW-0274">FAD</keyword>
<dbReference type="PROSITE" id="PS00394">
    <property type="entry name" value="DNA_PHOTOLYASES_1_1"/>
    <property type="match status" value="1"/>
</dbReference>
<keyword evidence="5 12" id="KW-0285">Flavoprotein</keyword>
<protein>
    <recommendedName>
        <fullName evidence="4">Deoxyribodipyrimidine photo-lyase</fullName>
        <ecNumber evidence="3">4.1.99.3</ecNumber>
    </recommendedName>
    <alternativeName>
        <fullName evidence="8">DNA photolyase</fullName>
    </alternativeName>
    <alternativeName>
        <fullName evidence="11">Photoreactivating enzyme</fullName>
    </alternativeName>
</protein>
<comment type="function">
    <text evidence="10">Involved in repair of UV radiation-induced DNA damage. Catalyzes the light-dependent monomerization (300-600 nm) of cyclobutyl pyrimidine dimers (in cis-syn configuration), which are formed between adjacent bases on the same DNA strand upon exposure to ultraviolet radiation.</text>
</comment>
<keyword evidence="16" id="KW-0456">Lyase</keyword>
<evidence type="ECO:0000256" key="10">
    <source>
        <dbReference type="ARBA" id="ARBA00059220"/>
    </source>
</evidence>
<dbReference type="Gene3D" id="1.10.579.10">
    <property type="entry name" value="DNA Cyclobutane Dipyrimidine Photolyase, subunit A, domain 3"/>
    <property type="match status" value="1"/>
</dbReference>
<dbReference type="AlphaFoldDB" id="A0A1E8CMB4"/>
<dbReference type="Pfam" id="PF00875">
    <property type="entry name" value="DNA_photolyase"/>
    <property type="match status" value="1"/>
</dbReference>
<dbReference type="Proteomes" id="UP000175669">
    <property type="component" value="Unassembled WGS sequence"/>
</dbReference>
<comment type="similarity">
    <text evidence="2">Belongs to the DNA photolyase class-1 family.</text>
</comment>
<comment type="cofactor">
    <cofactor evidence="12">
        <name>FAD</name>
        <dbReference type="ChEBI" id="CHEBI:57692"/>
    </cofactor>
    <text evidence="12">Binds 1 FAD per subunit.</text>
</comment>
<dbReference type="FunFam" id="1.10.579.10:FF:000003">
    <property type="entry name" value="Deoxyribodipyrimidine photo-lyase"/>
    <property type="match status" value="1"/>
</dbReference>
<dbReference type="PANTHER" id="PTHR11455:SF9">
    <property type="entry name" value="CRYPTOCHROME CIRCADIAN CLOCK 5 ISOFORM X1"/>
    <property type="match status" value="1"/>
</dbReference>
<dbReference type="GO" id="GO:0009416">
    <property type="term" value="P:response to light stimulus"/>
    <property type="evidence" value="ECO:0007669"/>
    <property type="project" value="TreeGrafter"/>
</dbReference>
<dbReference type="EMBL" id="MASR01000001">
    <property type="protein sequence ID" value="OFE13611.1"/>
    <property type="molecule type" value="Genomic_DNA"/>
</dbReference>
<dbReference type="RefSeq" id="WP_070117828.1">
    <property type="nucleotide sequence ID" value="NZ_CAXATG010000003.1"/>
</dbReference>
<evidence type="ECO:0000256" key="13">
    <source>
        <dbReference type="PIRSR" id="PIRSR602081-2"/>
    </source>
</evidence>
<evidence type="ECO:0000313" key="16">
    <source>
        <dbReference type="EMBL" id="OFE13611.1"/>
    </source>
</evidence>
<feature type="domain" description="Photolyase/cryptochrome alpha/beta" evidence="15">
    <location>
        <begin position="7"/>
        <end position="132"/>
    </location>
</feature>
<feature type="binding site" evidence="12">
    <location>
        <begin position="388"/>
        <end position="390"/>
    </location>
    <ligand>
        <name>FAD</name>
        <dbReference type="ChEBI" id="CHEBI:57692"/>
    </ligand>
</feature>
<reference evidence="17" key="1">
    <citation type="submission" date="2016-07" db="EMBL/GenBank/DDBJ databases">
        <authorList>
            <person name="Florea S."/>
            <person name="Webb J.S."/>
            <person name="Jaromczyk J."/>
            <person name="Schardl C.L."/>
        </authorList>
    </citation>
    <scope>NUCLEOTIDE SEQUENCE [LARGE SCALE GENOMIC DNA]</scope>
    <source>
        <strain evidence="17">KCTC 42131</strain>
    </source>
</reference>
<accession>A0A1E8CMB4</accession>
<dbReference type="GO" id="GO:0003904">
    <property type="term" value="F:deoxyribodipyrimidine photo-lyase activity"/>
    <property type="evidence" value="ECO:0007669"/>
    <property type="project" value="UniProtKB-EC"/>
</dbReference>
<dbReference type="InterPro" id="IPR006050">
    <property type="entry name" value="DNA_photolyase_N"/>
</dbReference>
<evidence type="ECO:0000256" key="8">
    <source>
        <dbReference type="ARBA" id="ARBA00031671"/>
    </source>
</evidence>
<dbReference type="PANTHER" id="PTHR11455">
    <property type="entry name" value="CRYPTOCHROME"/>
    <property type="match status" value="1"/>
</dbReference>
<evidence type="ECO:0000256" key="4">
    <source>
        <dbReference type="ARBA" id="ARBA00014046"/>
    </source>
</evidence>
<dbReference type="InterPro" id="IPR018394">
    <property type="entry name" value="DNA_photolyase_1_CS_C"/>
</dbReference>
<dbReference type="PROSITE" id="PS51645">
    <property type="entry name" value="PHR_CRY_ALPHA_BETA"/>
    <property type="match status" value="1"/>
</dbReference>
<dbReference type="EC" id="4.1.99.3" evidence="3"/>
<dbReference type="GO" id="GO:0003677">
    <property type="term" value="F:DNA binding"/>
    <property type="evidence" value="ECO:0007669"/>
    <property type="project" value="TreeGrafter"/>
</dbReference>
<comment type="catalytic activity">
    <reaction evidence="9">
        <text>cyclobutadipyrimidine (in DNA) = 2 pyrimidine residues (in DNA).</text>
        <dbReference type="EC" id="4.1.99.3"/>
    </reaction>
</comment>
<dbReference type="Gene3D" id="1.25.40.80">
    <property type="match status" value="1"/>
</dbReference>
<dbReference type="InterPro" id="IPR005101">
    <property type="entry name" value="Cryptochr/Photolyase_FAD-bd"/>
</dbReference>
<dbReference type="SUPFAM" id="SSF48173">
    <property type="entry name" value="Cryptochrome/photolyase FAD-binding domain"/>
    <property type="match status" value="1"/>
</dbReference>
<feature type="site" description="Electron transfer via tryptophanyl radical" evidence="13">
    <location>
        <position position="398"/>
    </location>
</feature>
<comment type="similarity">
    <text evidence="14">Belongs to the DNA photolyase family.</text>
</comment>
<dbReference type="Pfam" id="PF03441">
    <property type="entry name" value="FAD_binding_7"/>
    <property type="match status" value="1"/>
</dbReference>
<dbReference type="InterPro" id="IPR014729">
    <property type="entry name" value="Rossmann-like_a/b/a_fold"/>
</dbReference>
<evidence type="ECO:0000256" key="2">
    <source>
        <dbReference type="ARBA" id="ARBA00005862"/>
    </source>
</evidence>
<comment type="cofactor">
    <cofactor evidence="1">
        <name>(6R)-5,10-methylene-5,6,7,8-tetrahydrofolate</name>
        <dbReference type="ChEBI" id="CHEBI:15636"/>
    </cofactor>
</comment>
<evidence type="ECO:0000256" key="1">
    <source>
        <dbReference type="ARBA" id="ARBA00001932"/>
    </source>
</evidence>
<evidence type="ECO:0000256" key="12">
    <source>
        <dbReference type="PIRSR" id="PIRSR602081-1"/>
    </source>
</evidence>
<dbReference type="SUPFAM" id="SSF52425">
    <property type="entry name" value="Cryptochrome/photolyase, N-terminal domain"/>
    <property type="match status" value="1"/>
</dbReference>
<evidence type="ECO:0000256" key="5">
    <source>
        <dbReference type="ARBA" id="ARBA00022630"/>
    </source>
</evidence>
<dbReference type="STRING" id="1524254.PHACT_11090"/>
<evidence type="ECO:0000256" key="14">
    <source>
        <dbReference type="RuleBase" id="RU004182"/>
    </source>
</evidence>
<evidence type="ECO:0000313" key="17">
    <source>
        <dbReference type="Proteomes" id="UP000175669"/>
    </source>
</evidence>
<gene>
    <name evidence="16" type="ORF">PHACT_11090</name>
</gene>
<name>A0A1E8CMB4_9GAMM</name>
<evidence type="ECO:0000259" key="15">
    <source>
        <dbReference type="PROSITE" id="PS51645"/>
    </source>
</evidence>
<evidence type="ECO:0000256" key="6">
    <source>
        <dbReference type="ARBA" id="ARBA00022827"/>
    </source>
</evidence>